<evidence type="ECO:0000256" key="2">
    <source>
        <dbReference type="ARBA" id="ARBA00023306"/>
    </source>
</evidence>
<keyword evidence="2" id="KW-0131">Cell cycle</keyword>
<keyword evidence="1" id="KW-0132">Cell division</keyword>
<dbReference type="InterPro" id="IPR006671">
    <property type="entry name" value="Cyclin_N"/>
</dbReference>
<dbReference type="FunFam" id="1.10.472.10:FF:000278">
    <property type="entry name" value="Putative cyclin-D7-1"/>
    <property type="match status" value="1"/>
</dbReference>
<dbReference type="EMBL" id="CM002876">
    <property type="protein sequence ID" value="KFK24603.1"/>
    <property type="molecule type" value="Genomic_DNA"/>
</dbReference>
<evidence type="ECO:0000313" key="6">
    <source>
        <dbReference type="Proteomes" id="UP000029120"/>
    </source>
</evidence>
<dbReference type="AlphaFoldDB" id="A0A087G401"/>
<accession>A0A087G401</accession>
<keyword evidence="3" id="KW-0195">Cyclin</keyword>
<keyword evidence="6" id="KW-1185">Reference proteome</keyword>
<evidence type="ECO:0000256" key="3">
    <source>
        <dbReference type="RuleBase" id="RU000383"/>
    </source>
</evidence>
<dbReference type="OMA" id="RIAKCIN"/>
<proteinExistence type="inferred from homology"/>
<reference evidence="6" key="1">
    <citation type="journal article" date="2015" name="Nat. Plants">
        <title>Genome expansion of Arabis alpina linked with retrotransposition and reduced symmetric DNA methylation.</title>
        <authorList>
            <person name="Willing E.M."/>
            <person name="Rawat V."/>
            <person name="Mandakova T."/>
            <person name="Maumus F."/>
            <person name="James G.V."/>
            <person name="Nordstroem K.J."/>
            <person name="Becker C."/>
            <person name="Warthmann N."/>
            <person name="Chica C."/>
            <person name="Szarzynska B."/>
            <person name="Zytnicki M."/>
            <person name="Albani M.C."/>
            <person name="Kiefer C."/>
            <person name="Bergonzi S."/>
            <person name="Castaings L."/>
            <person name="Mateos J.L."/>
            <person name="Berns M.C."/>
            <person name="Bujdoso N."/>
            <person name="Piofczyk T."/>
            <person name="de Lorenzo L."/>
            <person name="Barrero-Sicilia C."/>
            <person name="Mateos I."/>
            <person name="Piednoel M."/>
            <person name="Hagmann J."/>
            <person name="Chen-Min-Tao R."/>
            <person name="Iglesias-Fernandez R."/>
            <person name="Schuster S.C."/>
            <person name="Alonso-Blanco C."/>
            <person name="Roudier F."/>
            <person name="Carbonero P."/>
            <person name="Paz-Ares J."/>
            <person name="Davis S.J."/>
            <person name="Pecinka A."/>
            <person name="Quesneville H."/>
            <person name="Colot V."/>
            <person name="Lysak M.A."/>
            <person name="Weigel D."/>
            <person name="Coupland G."/>
            <person name="Schneeberger K."/>
        </authorList>
    </citation>
    <scope>NUCLEOTIDE SEQUENCE [LARGE SCALE GENOMIC DNA]</scope>
    <source>
        <strain evidence="6">cv. Pajares</strain>
    </source>
</reference>
<dbReference type="GO" id="GO:0009793">
    <property type="term" value="P:embryo development ending in seed dormancy"/>
    <property type="evidence" value="ECO:0007669"/>
    <property type="project" value="EnsemblPlants"/>
</dbReference>
<dbReference type="Pfam" id="PF00134">
    <property type="entry name" value="Cyclin_N"/>
    <property type="match status" value="1"/>
</dbReference>
<dbReference type="GO" id="GO:0051301">
    <property type="term" value="P:cell division"/>
    <property type="evidence" value="ECO:0007669"/>
    <property type="project" value="UniProtKB-KW"/>
</dbReference>
<gene>
    <name evidence="5" type="ordered locus">AALP_Aa8g000600</name>
</gene>
<dbReference type="InterPro" id="IPR039361">
    <property type="entry name" value="Cyclin"/>
</dbReference>
<dbReference type="SUPFAM" id="SSF47954">
    <property type="entry name" value="Cyclin-like"/>
    <property type="match status" value="1"/>
</dbReference>
<dbReference type="Gene3D" id="1.10.472.10">
    <property type="entry name" value="Cyclin-like"/>
    <property type="match status" value="2"/>
</dbReference>
<dbReference type="eggNOG" id="KOG0656">
    <property type="taxonomic scope" value="Eukaryota"/>
</dbReference>
<dbReference type="InterPro" id="IPR013763">
    <property type="entry name" value="Cyclin-like_dom"/>
</dbReference>
<organism evidence="5 6">
    <name type="scientific">Arabis alpina</name>
    <name type="common">Alpine rock-cress</name>
    <dbReference type="NCBI Taxonomy" id="50452"/>
    <lineage>
        <taxon>Eukaryota</taxon>
        <taxon>Viridiplantae</taxon>
        <taxon>Streptophyta</taxon>
        <taxon>Embryophyta</taxon>
        <taxon>Tracheophyta</taxon>
        <taxon>Spermatophyta</taxon>
        <taxon>Magnoliopsida</taxon>
        <taxon>eudicotyledons</taxon>
        <taxon>Gunneridae</taxon>
        <taxon>Pentapetalae</taxon>
        <taxon>rosids</taxon>
        <taxon>malvids</taxon>
        <taxon>Brassicales</taxon>
        <taxon>Brassicaceae</taxon>
        <taxon>Arabideae</taxon>
        <taxon>Arabis</taxon>
    </lineage>
</organism>
<dbReference type="PANTHER" id="PTHR10177">
    <property type="entry name" value="CYCLINS"/>
    <property type="match status" value="1"/>
</dbReference>
<evidence type="ECO:0000313" key="5">
    <source>
        <dbReference type="EMBL" id="KFK24603.1"/>
    </source>
</evidence>
<dbReference type="OrthoDB" id="62at2759"/>
<protein>
    <recommendedName>
        <fullName evidence="4">Cyclin-like domain-containing protein</fullName>
    </recommendedName>
</protein>
<name>A0A087G401_ARAAL</name>
<evidence type="ECO:0000259" key="4">
    <source>
        <dbReference type="SMART" id="SM00385"/>
    </source>
</evidence>
<dbReference type="InterPro" id="IPR036915">
    <property type="entry name" value="Cyclin-like_sf"/>
</dbReference>
<comment type="similarity">
    <text evidence="3">Belongs to the cyclin family.</text>
</comment>
<dbReference type="GO" id="GO:0051726">
    <property type="term" value="P:regulation of cell cycle"/>
    <property type="evidence" value="ECO:0007669"/>
    <property type="project" value="EnsemblPlants"/>
</dbReference>
<feature type="domain" description="Cyclin-like" evidence="4">
    <location>
        <begin position="80"/>
        <end position="168"/>
    </location>
</feature>
<evidence type="ECO:0000256" key="1">
    <source>
        <dbReference type="ARBA" id="ARBA00022618"/>
    </source>
</evidence>
<dbReference type="Gramene" id="KFK24603">
    <property type="protein sequence ID" value="KFK24603"/>
    <property type="gene ID" value="AALP_AA8G000600"/>
</dbReference>
<sequence length="336" mass="38782">MDNLLCDESWLSGPLTPEPLPNFRRNDDVAMMSPEMDSKTVEEAITMDLEKEKCFSNHGDKFIEFLVSKKLTDARLQAVQWLIKTRIRLNLSFETIFSAANCFDRFVYVTSCNEWTNWMVELLVVTVLSIASKFNEVCSPSLQEFQMEGLNHMFHHNTVLEMELIVLRALDWRVNSVTSFSFSQIIAAKMGLVGESMMRNQITNQLLDDLCDLKMLKYPPSVVTLAAVWNVLGENAAGDETLGGIMKFFGQEQKENIVKCIEVKKSRKIDHYWLLRKKACEVKRVVTIKKDDYYVGNLSAIFQILRSEGFGKKRDREDKYEDMHRPAKRMTIVMSN</sequence>
<dbReference type="Proteomes" id="UP000029120">
    <property type="component" value="Chromosome 8"/>
</dbReference>
<dbReference type="SMART" id="SM00385">
    <property type="entry name" value="CYCLIN"/>
    <property type="match status" value="1"/>
</dbReference>